<feature type="domain" description="HTH tetR-type" evidence="5">
    <location>
        <begin position="20"/>
        <end position="80"/>
    </location>
</feature>
<keyword evidence="7" id="KW-1185">Reference proteome</keyword>
<dbReference type="Pfam" id="PF00440">
    <property type="entry name" value="TetR_N"/>
    <property type="match status" value="1"/>
</dbReference>
<dbReference type="PANTHER" id="PTHR30055">
    <property type="entry name" value="HTH-TYPE TRANSCRIPTIONAL REGULATOR RUTR"/>
    <property type="match status" value="1"/>
</dbReference>
<evidence type="ECO:0000313" key="7">
    <source>
        <dbReference type="Proteomes" id="UP001164459"/>
    </source>
</evidence>
<organism evidence="6 7">
    <name type="scientific">Nannocystis punicea</name>
    <dbReference type="NCBI Taxonomy" id="2995304"/>
    <lineage>
        <taxon>Bacteria</taxon>
        <taxon>Pseudomonadati</taxon>
        <taxon>Myxococcota</taxon>
        <taxon>Polyangia</taxon>
        <taxon>Nannocystales</taxon>
        <taxon>Nannocystaceae</taxon>
        <taxon>Nannocystis</taxon>
    </lineage>
</organism>
<keyword evidence="2 4" id="KW-0238">DNA-binding</keyword>
<evidence type="ECO:0000256" key="1">
    <source>
        <dbReference type="ARBA" id="ARBA00023015"/>
    </source>
</evidence>
<dbReference type="InterPro" id="IPR050109">
    <property type="entry name" value="HTH-type_TetR-like_transc_reg"/>
</dbReference>
<accession>A0ABY7H808</accession>
<dbReference type="RefSeq" id="WP_269037728.1">
    <property type="nucleotide sequence ID" value="NZ_CP114040.1"/>
</dbReference>
<name>A0ABY7H808_9BACT</name>
<dbReference type="Gene3D" id="1.10.10.60">
    <property type="entry name" value="Homeodomain-like"/>
    <property type="match status" value="1"/>
</dbReference>
<dbReference type="SUPFAM" id="SSF46689">
    <property type="entry name" value="Homeodomain-like"/>
    <property type="match status" value="1"/>
</dbReference>
<sequence length="219" mass="23124">MKASGQGKRGSKARALVRGEPVVQGVLAATLEELGQVGYRALRIEDVAARAGVNKTTVYRRWPSKPELVRAAIVALPGESLNISSQGSLRVDFLEIARRVAALGRSPVFRGVGRVIAAEGADPELMAIAKSVRETYATAFTAMFEAAAARGELASGVDPMLLLTVLGAAIQQRLLSDPGGLDEPTLVRIVDLLLHGALAREAHKPGSTRPRAARATRST</sequence>
<dbReference type="Proteomes" id="UP001164459">
    <property type="component" value="Chromosome"/>
</dbReference>
<dbReference type="Gene3D" id="1.10.357.10">
    <property type="entry name" value="Tetracycline Repressor, domain 2"/>
    <property type="match status" value="1"/>
</dbReference>
<gene>
    <name evidence="6" type="ORF">O0S08_04485</name>
</gene>
<dbReference type="Pfam" id="PF16859">
    <property type="entry name" value="TetR_C_11"/>
    <property type="match status" value="1"/>
</dbReference>
<proteinExistence type="predicted"/>
<evidence type="ECO:0000256" key="4">
    <source>
        <dbReference type="PROSITE-ProRule" id="PRU00335"/>
    </source>
</evidence>
<evidence type="ECO:0000313" key="6">
    <source>
        <dbReference type="EMBL" id="WAS95396.1"/>
    </source>
</evidence>
<dbReference type="InterPro" id="IPR009057">
    <property type="entry name" value="Homeodomain-like_sf"/>
</dbReference>
<evidence type="ECO:0000256" key="2">
    <source>
        <dbReference type="ARBA" id="ARBA00023125"/>
    </source>
</evidence>
<keyword evidence="3" id="KW-0804">Transcription</keyword>
<reference evidence="6" key="1">
    <citation type="submission" date="2022-11" db="EMBL/GenBank/DDBJ databases">
        <title>Minimal conservation of predation-associated metabolite biosynthetic gene clusters underscores biosynthetic potential of Myxococcota including descriptions for ten novel species: Archangium lansinium sp. nov., Myxococcus landrumus sp. nov., Nannocystis bai.</title>
        <authorList>
            <person name="Ahearne A."/>
            <person name="Stevens C."/>
            <person name="Dowd S."/>
        </authorList>
    </citation>
    <scope>NUCLEOTIDE SEQUENCE</scope>
    <source>
        <strain evidence="6">Fl3</strain>
    </source>
</reference>
<dbReference type="InterPro" id="IPR036271">
    <property type="entry name" value="Tet_transcr_reg_TetR-rel_C_sf"/>
</dbReference>
<feature type="DNA-binding region" description="H-T-H motif" evidence="4">
    <location>
        <begin position="43"/>
        <end position="62"/>
    </location>
</feature>
<evidence type="ECO:0000256" key="3">
    <source>
        <dbReference type="ARBA" id="ARBA00023163"/>
    </source>
</evidence>
<dbReference type="EMBL" id="CP114040">
    <property type="protein sequence ID" value="WAS95396.1"/>
    <property type="molecule type" value="Genomic_DNA"/>
</dbReference>
<dbReference type="SUPFAM" id="SSF48498">
    <property type="entry name" value="Tetracyclin repressor-like, C-terminal domain"/>
    <property type="match status" value="1"/>
</dbReference>
<dbReference type="InterPro" id="IPR011075">
    <property type="entry name" value="TetR_C"/>
</dbReference>
<dbReference type="PROSITE" id="PS50977">
    <property type="entry name" value="HTH_TETR_2"/>
    <property type="match status" value="1"/>
</dbReference>
<dbReference type="InterPro" id="IPR001647">
    <property type="entry name" value="HTH_TetR"/>
</dbReference>
<evidence type="ECO:0000259" key="5">
    <source>
        <dbReference type="PROSITE" id="PS50977"/>
    </source>
</evidence>
<keyword evidence="1" id="KW-0805">Transcription regulation</keyword>
<dbReference type="PANTHER" id="PTHR30055:SF148">
    <property type="entry name" value="TETR-FAMILY TRANSCRIPTIONAL REGULATOR"/>
    <property type="match status" value="1"/>
</dbReference>
<protein>
    <submittedName>
        <fullName evidence="6">TetR/AcrR family transcriptional regulator</fullName>
    </submittedName>
</protein>
<dbReference type="PRINTS" id="PR00455">
    <property type="entry name" value="HTHTETR"/>
</dbReference>